<feature type="compositionally biased region" description="Gly residues" evidence="7">
    <location>
        <begin position="20"/>
        <end position="30"/>
    </location>
</feature>
<dbReference type="Gene3D" id="3.40.50.300">
    <property type="entry name" value="P-loop containing nucleotide triphosphate hydrolases"/>
    <property type="match status" value="1"/>
</dbReference>
<feature type="compositionally biased region" description="Pro residues" evidence="7">
    <location>
        <begin position="616"/>
        <end position="625"/>
    </location>
</feature>
<feature type="transmembrane region" description="Helical" evidence="8">
    <location>
        <begin position="44"/>
        <end position="66"/>
    </location>
</feature>
<evidence type="ECO:0000256" key="5">
    <source>
        <dbReference type="ARBA" id="ARBA00022989"/>
    </source>
</evidence>
<keyword evidence="6 8" id="KW-0472">Membrane</keyword>
<dbReference type="PROSITE" id="PS50929">
    <property type="entry name" value="ABC_TM1F"/>
    <property type="match status" value="1"/>
</dbReference>
<dbReference type="InterPro" id="IPR011527">
    <property type="entry name" value="ABC1_TM_dom"/>
</dbReference>
<feature type="domain" description="ABC transmembrane type-1" evidence="10">
    <location>
        <begin position="47"/>
        <end position="326"/>
    </location>
</feature>
<dbReference type="GO" id="GO:0005886">
    <property type="term" value="C:plasma membrane"/>
    <property type="evidence" value="ECO:0007669"/>
    <property type="project" value="UniProtKB-SubCell"/>
</dbReference>
<dbReference type="Pfam" id="PF00005">
    <property type="entry name" value="ABC_tran"/>
    <property type="match status" value="1"/>
</dbReference>
<dbReference type="InterPro" id="IPR003593">
    <property type="entry name" value="AAA+_ATPase"/>
</dbReference>
<comment type="subcellular location">
    <subcellularLocation>
        <location evidence="1">Cell membrane</location>
        <topology evidence="1">Multi-pass membrane protein</topology>
    </subcellularLocation>
</comment>
<dbReference type="PANTHER" id="PTHR24221:SF248">
    <property type="entry name" value="ABC TRANSPORTER TRANSMEMBRANE REGION"/>
    <property type="match status" value="1"/>
</dbReference>
<feature type="compositionally biased region" description="Basic and acidic residues" evidence="7">
    <location>
        <begin position="683"/>
        <end position="692"/>
    </location>
</feature>
<dbReference type="SMART" id="SM00382">
    <property type="entry name" value="AAA"/>
    <property type="match status" value="1"/>
</dbReference>
<dbReference type="RefSeq" id="WP_210680002.1">
    <property type="nucleotide sequence ID" value="NZ_JAGMWN010000001.1"/>
</dbReference>
<feature type="region of interest" description="Disordered" evidence="7">
    <location>
        <begin position="1"/>
        <end position="30"/>
    </location>
</feature>
<accession>A0A8J7V256</accession>
<evidence type="ECO:0000256" key="4">
    <source>
        <dbReference type="ARBA" id="ARBA00022840"/>
    </source>
</evidence>
<sequence length="712" mass="75816">MVANDSEGQARHPPSDAVREGGGGGGGRSGGFRRRLFAPLVARLPELVATSLFINILSIAVPIFVLQVYDRVVFQAGLTTLQGLVAGVLLAVAFDFLLRLLRGRMVQRTAIRIDADVGRLLFGKLARLPLAALEKRTTAQWHGLQRDAELARNVVAGPPLVMVIDLPFVVIFIAVIWIIAAPIAWVLSLVVGAFLLLALLSQRLIARSTEAERRAQADRDAVTTEMFHGRATMKALGLAPALSARWEDRQAGLVESSLRRGTLSDIFANSGISLSLLATVAMTSVGALAIIEQDMTMGALIAANMLTNKVIQPMNQLVGMWRQLVGFRDALRRLSALFETADEIGANAIDRPRPSGHLSVRELTFAYGREAPVLEAVTLEIRPGQVHGIIGPNGSGKTTFLMMLQRLYPPAGGRIMLDGVDLTQFSREQLSRWVAIVPQDPFFFTGTIKENIAGGIASPSDERVLAVAKLAGADSFIDELTDGYETAIGDGGRRLSTGQRQRLAIARALYPDPPVLLLDEPSSSLDRAAEQTLARTLRTLATGRSVIVVTHSPGLLSVCETITAFQKGRVMLSGGGAEVRRQILGDKPGAEASGTPGKETASGRPPLRRVPLAPVARPPLKPPLKPAATAGVEDGRDGRMKGGSDTAETDAPPASSREGRKTRAKGKGKAGGKKAGAKKARARKDTARKEPDDAPTPALDDTAARGYGEAAE</sequence>
<evidence type="ECO:0000256" key="1">
    <source>
        <dbReference type="ARBA" id="ARBA00004651"/>
    </source>
</evidence>
<dbReference type="GO" id="GO:0140359">
    <property type="term" value="F:ABC-type transporter activity"/>
    <property type="evidence" value="ECO:0007669"/>
    <property type="project" value="InterPro"/>
</dbReference>
<evidence type="ECO:0000259" key="10">
    <source>
        <dbReference type="PROSITE" id="PS50929"/>
    </source>
</evidence>
<dbReference type="GO" id="GO:0034040">
    <property type="term" value="F:ATPase-coupled lipid transmembrane transporter activity"/>
    <property type="evidence" value="ECO:0007669"/>
    <property type="project" value="TreeGrafter"/>
</dbReference>
<keyword evidence="5 8" id="KW-1133">Transmembrane helix</keyword>
<name>A0A8J7V256_9PROT</name>
<feature type="domain" description="ABC transporter" evidence="9">
    <location>
        <begin position="358"/>
        <end position="592"/>
    </location>
</feature>
<gene>
    <name evidence="11" type="ORF">KAJ83_00175</name>
</gene>
<feature type="transmembrane region" description="Helical" evidence="8">
    <location>
        <begin position="160"/>
        <end position="179"/>
    </location>
</feature>
<dbReference type="InterPro" id="IPR039421">
    <property type="entry name" value="Type_1_exporter"/>
</dbReference>
<dbReference type="Gene3D" id="1.20.1560.10">
    <property type="entry name" value="ABC transporter type 1, transmembrane domain"/>
    <property type="match status" value="1"/>
</dbReference>
<dbReference type="PROSITE" id="PS50893">
    <property type="entry name" value="ABC_TRANSPORTER_2"/>
    <property type="match status" value="1"/>
</dbReference>
<dbReference type="Pfam" id="PF00664">
    <property type="entry name" value="ABC_membrane"/>
    <property type="match status" value="1"/>
</dbReference>
<feature type="region of interest" description="Disordered" evidence="7">
    <location>
        <begin position="585"/>
        <end position="712"/>
    </location>
</feature>
<keyword evidence="4" id="KW-0067">ATP-binding</keyword>
<keyword evidence="2 8" id="KW-0812">Transmembrane</keyword>
<dbReference type="InterPro" id="IPR036640">
    <property type="entry name" value="ABC1_TM_sf"/>
</dbReference>
<evidence type="ECO:0000256" key="3">
    <source>
        <dbReference type="ARBA" id="ARBA00022741"/>
    </source>
</evidence>
<dbReference type="GO" id="GO:0016887">
    <property type="term" value="F:ATP hydrolysis activity"/>
    <property type="evidence" value="ECO:0007669"/>
    <property type="project" value="InterPro"/>
</dbReference>
<evidence type="ECO:0000313" key="12">
    <source>
        <dbReference type="Proteomes" id="UP000672602"/>
    </source>
</evidence>
<protein>
    <submittedName>
        <fullName evidence="11">Peptidase domain-containing ABC transporter</fullName>
    </submittedName>
</protein>
<evidence type="ECO:0000256" key="6">
    <source>
        <dbReference type="ARBA" id="ARBA00023136"/>
    </source>
</evidence>
<dbReference type="SUPFAM" id="SSF52540">
    <property type="entry name" value="P-loop containing nucleoside triphosphate hydrolases"/>
    <property type="match status" value="1"/>
</dbReference>
<dbReference type="InterPro" id="IPR027417">
    <property type="entry name" value="P-loop_NTPase"/>
</dbReference>
<dbReference type="GO" id="GO:0005524">
    <property type="term" value="F:ATP binding"/>
    <property type="evidence" value="ECO:0007669"/>
    <property type="project" value="UniProtKB-KW"/>
</dbReference>
<dbReference type="InterPro" id="IPR003439">
    <property type="entry name" value="ABC_transporter-like_ATP-bd"/>
</dbReference>
<dbReference type="Proteomes" id="UP000672602">
    <property type="component" value="Unassembled WGS sequence"/>
</dbReference>
<evidence type="ECO:0000256" key="7">
    <source>
        <dbReference type="SAM" id="MobiDB-lite"/>
    </source>
</evidence>
<feature type="compositionally biased region" description="Basic and acidic residues" evidence="7">
    <location>
        <begin position="633"/>
        <end position="642"/>
    </location>
</feature>
<feature type="transmembrane region" description="Helical" evidence="8">
    <location>
        <begin position="266"/>
        <end position="291"/>
    </location>
</feature>
<feature type="transmembrane region" description="Helical" evidence="8">
    <location>
        <begin position="185"/>
        <end position="206"/>
    </location>
</feature>
<dbReference type="AlphaFoldDB" id="A0A8J7V256"/>
<evidence type="ECO:0000313" key="11">
    <source>
        <dbReference type="EMBL" id="MBP5855409.1"/>
    </source>
</evidence>
<feature type="transmembrane region" description="Helical" evidence="8">
    <location>
        <begin position="72"/>
        <end position="98"/>
    </location>
</feature>
<keyword evidence="3" id="KW-0547">Nucleotide-binding</keyword>
<dbReference type="PANTHER" id="PTHR24221">
    <property type="entry name" value="ATP-BINDING CASSETTE SUB-FAMILY B"/>
    <property type="match status" value="1"/>
</dbReference>
<proteinExistence type="predicted"/>
<keyword evidence="12" id="KW-1185">Reference proteome</keyword>
<evidence type="ECO:0000256" key="2">
    <source>
        <dbReference type="ARBA" id="ARBA00022692"/>
    </source>
</evidence>
<evidence type="ECO:0000256" key="8">
    <source>
        <dbReference type="SAM" id="Phobius"/>
    </source>
</evidence>
<comment type="caution">
    <text evidence="11">The sequence shown here is derived from an EMBL/GenBank/DDBJ whole genome shotgun (WGS) entry which is preliminary data.</text>
</comment>
<feature type="compositionally biased region" description="Basic and acidic residues" evidence="7">
    <location>
        <begin position="8"/>
        <end position="19"/>
    </location>
</feature>
<organism evidence="11 12">
    <name type="scientific">Marivibrio halodurans</name>
    <dbReference type="NCBI Taxonomy" id="2039722"/>
    <lineage>
        <taxon>Bacteria</taxon>
        <taxon>Pseudomonadati</taxon>
        <taxon>Pseudomonadota</taxon>
        <taxon>Alphaproteobacteria</taxon>
        <taxon>Rhodospirillales</taxon>
        <taxon>Rhodospirillaceae</taxon>
        <taxon>Marivibrio</taxon>
    </lineage>
</organism>
<dbReference type="SUPFAM" id="SSF90123">
    <property type="entry name" value="ABC transporter transmembrane region"/>
    <property type="match status" value="1"/>
</dbReference>
<evidence type="ECO:0000259" key="9">
    <source>
        <dbReference type="PROSITE" id="PS50893"/>
    </source>
</evidence>
<dbReference type="EMBL" id="JAGMWN010000001">
    <property type="protein sequence ID" value="MBP5855409.1"/>
    <property type="molecule type" value="Genomic_DNA"/>
</dbReference>
<feature type="compositionally biased region" description="Basic residues" evidence="7">
    <location>
        <begin position="660"/>
        <end position="682"/>
    </location>
</feature>
<reference evidence="11" key="1">
    <citation type="submission" date="2021-04" db="EMBL/GenBank/DDBJ databases">
        <authorList>
            <person name="Zhang D.-C."/>
        </authorList>
    </citation>
    <scope>NUCLEOTIDE SEQUENCE</scope>
    <source>
        <strain evidence="11">CGMCC 1.15697</strain>
    </source>
</reference>